<keyword evidence="12" id="KW-1185">Reference proteome</keyword>
<proteinExistence type="inferred from homology"/>
<dbReference type="Proteomes" id="UP000253490">
    <property type="component" value="Unassembled WGS sequence"/>
</dbReference>
<comment type="pathway">
    <text evidence="2 9">Amino-acid biosynthesis; L-tryptophan biosynthesis; L-tryptophan from chorismate: step 4/5.</text>
</comment>
<comment type="caution">
    <text evidence="11">The sequence shown here is derived from an EMBL/GenBank/DDBJ whole genome shotgun (WGS) entry which is preliminary data.</text>
</comment>
<evidence type="ECO:0000256" key="7">
    <source>
        <dbReference type="ARBA" id="ARBA00023141"/>
    </source>
</evidence>
<keyword evidence="8 9" id="KW-0456">Lyase</keyword>
<comment type="catalytic activity">
    <reaction evidence="1 9">
        <text>1-(2-carboxyphenylamino)-1-deoxy-D-ribulose 5-phosphate + H(+) = (1S,2R)-1-C-(indol-3-yl)glycerol 3-phosphate + CO2 + H2O</text>
        <dbReference type="Rhea" id="RHEA:23476"/>
        <dbReference type="ChEBI" id="CHEBI:15377"/>
        <dbReference type="ChEBI" id="CHEBI:15378"/>
        <dbReference type="ChEBI" id="CHEBI:16526"/>
        <dbReference type="ChEBI" id="CHEBI:58613"/>
        <dbReference type="ChEBI" id="CHEBI:58866"/>
        <dbReference type="EC" id="4.1.1.48"/>
    </reaction>
</comment>
<evidence type="ECO:0000256" key="8">
    <source>
        <dbReference type="ARBA" id="ARBA00023239"/>
    </source>
</evidence>
<dbReference type="Pfam" id="PF00218">
    <property type="entry name" value="IGPS"/>
    <property type="match status" value="1"/>
</dbReference>
<keyword evidence="6 9" id="KW-0822">Tryptophan biosynthesis</keyword>
<dbReference type="InterPro" id="IPR013798">
    <property type="entry name" value="Indole-3-glycerol_P_synth_dom"/>
</dbReference>
<dbReference type="UniPathway" id="UPA00035">
    <property type="reaction ID" value="UER00043"/>
</dbReference>
<feature type="domain" description="Indole-3-glycerol phosphate synthase" evidence="10">
    <location>
        <begin position="7"/>
        <end position="260"/>
    </location>
</feature>
<dbReference type="AlphaFoldDB" id="A0A366IAC3"/>
<dbReference type="SUPFAM" id="SSF51366">
    <property type="entry name" value="Ribulose-phoshate binding barrel"/>
    <property type="match status" value="1"/>
</dbReference>
<dbReference type="InterPro" id="IPR001468">
    <property type="entry name" value="Indole-3-GlycerolPSynthase_CS"/>
</dbReference>
<dbReference type="PANTHER" id="PTHR22854">
    <property type="entry name" value="TRYPTOPHAN BIOSYNTHESIS PROTEIN"/>
    <property type="match status" value="1"/>
</dbReference>
<dbReference type="EC" id="4.1.1.48" evidence="9"/>
<dbReference type="InterPro" id="IPR013785">
    <property type="entry name" value="Aldolase_TIM"/>
</dbReference>
<dbReference type="GO" id="GO:0004425">
    <property type="term" value="F:indole-3-glycerol-phosphate synthase activity"/>
    <property type="evidence" value="ECO:0007669"/>
    <property type="project" value="UniProtKB-UniRule"/>
</dbReference>
<organism evidence="11 12">
    <name type="scientific">Alkalibaculum bacchi</name>
    <dbReference type="NCBI Taxonomy" id="645887"/>
    <lineage>
        <taxon>Bacteria</taxon>
        <taxon>Bacillati</taxon>
        <taxon>Bacillota</taxon>
        <taxon>Clostridia</taxon>
        <taxon>Eubacteriales</taxon>
        <taxon>Eubacteriaceae</taxon>
        <taxon>Alkalibaculum</taxon>
    </lineage>
</organism>
<evidence type="ECO:0000313" key="11">
    <source>
        <dbReference type="EMBL" id="RBP66687.1"/>
    </source>
</evidence>
<dbReference type="InterPro" id="IPR011060">
    <property type="entry name" value="RibuloseP-bd_barrel"/>
</dbReference>
<dbReference type="InterPro" id="IPR045186">
    <property type="entry name" value="Indole-3-glycerol_P_synth"/>
</dbReference>
<dbReference type="GO" id="GO:0000162">
    <property type="term" value="P:L-tryptophan biosynthetic process"/>
    <property type="evidence" value="ECO:0007669"/>
    <property type="project" value="UniProtKB-UniRule"/>
</dbReference>
<dbReference type="CDD" id="cd00331">
    <property type="entry name" value="IGPS"/>
    <property type="match status" value="1"/>
</dbReference>
<evidence type="ECO:0000313" key="12">
    <source>
        <dbReference type="Proteomes" id="UP000253490"/>
    </source>
</evidence>
<dbReference type="PANTHER" id="PTHR22854:SF2">
    <property type="entry name" value="INDOLE-3-GLYCEROL-PHOSPHATE SYNTHASE"/>
    <property type="match status" value="1"/>
</dbReference>
<dbReference type="FunFam" id="3.20.20.70:FF:000024">
    <property type="entry name" value="Indole-3-glycerol phosphate synthase"/>
    <property type="match status" value="1"/>
</dbReference>
<dbReference type="HAMAP" id="MF_00134_B">
    <property type="entry name" value="IGPS_B"/>
    <property type="match status" value="1"/>
</dbReference>
<keyword evidence="7 9" id="KW-0057">Aromatic amino acid biosynthesis</keyword>
<name>A0A366IAC3_9FIRM</name>
<evidence type="ECO:0000256" key="6">
    <source>
        <dbReference type="ARBA" id="ARBA00022822"/>
    </source>
</evidence>
<keyword evidence="4 9" id="KW-0028">Amino-acid biosynthesis</keyword>
<dbReference type="NCBIfam" id="NF001377">
    <property type="entry name" value="PRK00278.2-4"/>
    <property type="match status" value="1"/>
</dbReference>
<protein>
    <recommendedName>
        <fullName evidence="9">Indole-3-glycerol phosphate synthase</fullName>
        <shortName evidence="9">IGPS</shortName>
        <ecNumber evidence="9">4.1.1.48</ecNumber>
    </recommendedName>
</protein>
<evidence type="ECO:0000256" key="1">
    <source>
        <dbReference type="ARBA" id="ARBA00001633"/>
    </source>
</evidence>
<dbReference type="PROSITE" id="PS00614">
    <property type="entry name" value="IGPS"/>
    <property type="match status" value="1"/>
</dbReference>
<dbReference type="RefSeq" id="WP_113920119.1">
    <property type="nucleotide sequence ID" value="NZ_QNRX01000005.1"/>
</dbReference>
<sequence>MSTILNQLAQYARVRVAADMEENSLDVLRQLCTGGAAPVREPFQFEKTLRKPGVSFICEVKKASPSKGVIAEQFPYVQIAQEYEQAGADCISCLTEPKWFLGSDEIFQEIRANVDTPMLRKDFMVDEYQIYQAKLMGADAVLLICAILNLEQLKKYLKLCDNLCLSAMVEVHNEQELQMAAVVGARIIGVNNRNLRDFSVDTGNSRHLRALAPADALFVAESGIQTVQDVHQLRQIGVDAVLVGESLMRAAHKSKMLHKLRGDR</sequence>
<dbReference type="Gene3D" id="3.20.20.70">
    <property type="entry name" value="Aldolase class I"/>
    <property type="match status" value="1"/>
</dbReference>
<evidence type="ECO:0000256" key="9">
    <source>
        <dbReference type="HAMAP-Rule" id="MF_00134"/>
    </source>
</evidence>
<evidence type="ECO:0000256" key="4">
    <source>
        <dbReference type="ARBA" id="ARBA00022605"/>
    </source>
</evidence>
<reference evidence="11 12" key="1">
    <citation type="submission" date="2018-06" db="EMBL/GenBank/DDBJ databases">
        <title>Genomic Encyclopedia of Type Strains, Phase IV (KMG-IV): sequencing the most valuable type-strain genomes for metagenomic binning, comparative biology and taxonomic classification.</title>
        <authorList>
            <person name="Goeker M."/>
        </authorList>
    </citation>
    <scope>NUCLEOTIDE SEQUENCE [LARGE SCALE GENOMIC DNA]</scope>
    <source>
        <strain evidence="11 12">DSM 22112</strain>
    </source>
</reference>
<dbReference type="GO" id="GO:0004640">
    <property type="term" value="F:phosphoribosylanthranilate isomerase activity"/>
    <property type="evidence" value="ECO:0007669"/>
    <property type="project" value="TreeGrafter"/>
</dbReference>
<dbReference type="OrthoDB" id="9804217at2"/>
<evidence type="ECO:0000259" key="10">
    <source>
        <dbReference type="Pfam" id="PF00218"/>
    </source>
</evidence>
<dbReference type="EMBL" id="QNRX01000005">
    <property type="protein sequence ID" value="RBP66687.1"/>
    <property type="molecule type" value="Genomic_DNA"/>
</dbReference>
<evidence type="ECO:0000256" key="2">
    <source>
        <dbReference type="ARBA" id="ARBA00004696"/>
    </source>
</evidence>
<comment type="similarity">
    <text evidence="3 9">Belongs to the TrpC family.</text>
</comment>
<gene>
    <name evidence="9" type="primary">trpC</name>
    <name evidence="11" type="ORF">DES36_10566</name>
</gene>
<keyword evidence="5 9" id="KW-0210">Decarboxylase</keyword>
<evidence type="ECO:0000256" key="5">
    <source>
        <dbReference type="ARBA" id="ARBA00022793"/>
    </source>
</evidence>
<evidence type="ECO:0000256" key="3">
    <source>
        <dbReference type="ARBA" id="ARBA00008737"/>
    </source>
</evidence>
<accession>A0A366IAC3</accession>